<dbReference type="InterPro" id="IPR051836">
    <property type="entry name" value="Kremen_rcpt"/>
</dbReference>
<dbReference type="AlphaFoldDB" id="A0A1V6TSI3"/>
<organism evidence="10 11">
    <name type="scientific">Penicillium steckii</name>
    <dbReference type="NCBI Taxonomy" id="303698"/>
    <lineage>
        <taxon>Eukaryota</taxon>
        <taxon>Fungi</taxon>
        <taxon>Dikarya</taxon>
        <taxon>Ascomycota</taxon>
        <taxon>Pezizomycotina</taxon>
        <taxon>Eurotiomycetes</taxon>
        <taxon>Eurotiomycetidae</taxon>
        <taxon>Eurotiales</taxon>
        <taxon>Aspergillaceae</taxon>
        <taxon>Penicillium</taxon>
    </lineage>
</organism>
<evidence type="ECO:0000256" key="8">
    <source>
        <dbReference type="SAM" id="SignalP"/>
    </source>
</evidence>
<evidence type="ECO:0000256" key="2">
    <source>
        <dbReference type="ARBA" id="ARBA00022692"/>
    </source>
</evidence>
<name>A0A1V6TSI3_9EURO</name>
<evidence type="ECO:0000313" key="11">
    <source>
        <dbReference type="Proteomes" id="UP000191285"/>
    </source>
</evidence>
<keyword evidence="2" id="KW-0812">Transmembrane</keyword>
<evidence type="ECO:0000256" key="5">
    <source>
        <dbReference type="ARBA" id="ARBA00023136"/>
    </source>
</evidence>
<protein>
    <recommendedName>
        <fullName evidence="9">WSC domain-containing protein</fullName>
    </recommendedName>
</protein>
<dbReference type="InterPro" id="IPR002889">
    <property type="entry name" value="WSC_carb-bd"/>
</dbReference>
<dbReference type="OrthoDB" id="2019572at2759"/>
<evidence type="ECO:0000256" key="3">
    <source>
        <dbReference type="ARBA" id="ARBA00022729"/>
    </source>
</evidence>
<evidence type="ECO:0000259" key="9">
    <source>
        <dbReference type="PROSITE" id="PS51212"/>
    </source>
</evidence>
<dbReference type="GO" id="GO:0005886">
    <property type="term" value="C:plasma membrane"/>
    <property type="evidence" value="ECO:0007669"/>
    <property type="project" value="TreeGrafter"/>
</dbReference>
<keyword evidence="11" id="KW-1185">Reference proteome</keyword>
<comment type="subcellular location">
    <subcellularLocation>
        <location evidence="1">Membrane</location>
        <topology evidence="1">Single-pass membrane protein</topology>
    </subcellularLocation>
</comment>
<evidence type="ECO:0000256" key="4">
    <source>
        <dbReference type="ARBA" id="ARBA00022989"/>
    </source>
</evidence>
<dbReference type="Pfam" id="PF01822">
    <property type="entry name" value="WSC"/>
    <property type="match status" value="1"/>
</dbReference>
<dbReference type="STRING" id="303698.A0A1V6TSI3"/>
<feature type="signal peptide" evidence="8">
    <location>
        <begin position="1"/>
        <end position="22"/>
    </location>
</feature>
<evidence type="ECO:0000256" key="7">
    <source>
        <dbReference type="SAM" id="MobiDB-lite"/>
    </source>
</evidence>
<sequence>MHSQQLLAVLAFALPAFAGSRAWNNLGCYSSVPSLTSQSKYEYMSGGYCANKCSSEGYRVAALTGGSKCACGNEQPSKSAKVDSDKCDSLCTGFPGDKCGGDNVFTVLTTDSSSDADSDSDSDSNSIASYSPASSTTSAATMTGGIVVAPTNIDESNIPTGILTAPASMVSKAASSSVAMAKVTSAPGISTSSSSSTPSTTPNAADALRAGPVAGVMLAGLGLLL</sequence>
<dbReference type="EMBL" id="MLKD01000002">
    <property type="protein sequence ID" value="OQE29355.1"/>
    <property type="molecule type" value="Genomic_DNA"/>
</dbReference>
<feature type="compositionally biased region" description="Low complexity" evidence="7">
    <location>
        <begin position="123"/>
        <end position="138"/>
    </location>
</feature>
<evidence type="ECO:0000313" key="10">
    <source>
        <dbReference type="EMBL" id="OQE29355.1"/>
    </source>
</evidence>
<keyword evidence="5" id="KW-0472">Membrane</keyword>
<dbReference type="PROSITE" id="PS51212">
    <property type="entry name" value="WSC"/>
    <property type="match status" value="1"/>
</dbReference>
<evidence type="ECO:0000256" key="1">
    <source>
        <dbReference type="ARBA" id="ARBA00004167"/>
    </source>
</evidence>
<dbReference type="Proteomes" id="UP000191285">
    <property type="component" value="Unassembled WGS sequence"/>
</dbReference>
<feature type="region of interest" description="Disordered" evidence="7">
    <location>
        <begin position="111"/>
        <end position="138"/>
    </location>
</feature>
<dbReference type="PANTHER" id="PTHR24269:SF16">
    <property type="entry name" value="PROTEIN SLG1"/>
    <property type="match status" value="1"/>
</dbReference>
<dbReference type="SMART" id="SM00321">
    <property type="entry name" value="WSC"/>
    <property type="match status" value="1"/>
</dbReference>
<comment type="caution">
    <text evidence="10">The sequence shown here is derived from an EMBL/GenBank/DDBJ whole genome shotgun (WGS) entry which is preliminary data.</text>
</comment>
<keyword evidence="6" id="KW-0325">Glycoprotein</keyword>
<keyword evidence="3 8" id="KW-0732">Signal</keyword>
<reference evidence="11" key="1">
    <citation type="journal article" date="2017" name="Nat. Microbiol.">
        <title>Global analysis of biosynthetic gene clusters reveals vast potential of secondary metabolite production in Penicillium species.</title>
        <authorList>
            <person name="Nielsen J.C."/>
            <person name="Grijseels S."/>
            <person name="Prigent S."/>
            <person name="Ji B."/>
            <person name="Dainat J."/>
            <person name="Nielsen K.F."/>
            <person name="Frisvad J.C."/>
            <person name="Workman M."/>
            <person name="Nielsen J."/>
        </authorList>
    </citation>
    <scope>NUCLEOTIDE SEQUENCE [LARGE SCALE GENOMIC DNA]</scope>
    <source>
        <strain evidence="11">IBT 24891</strain>
    </source>
</reference>
<dbReference type="PANTHER" id="PTHR24269">
    <property type="entry name" value="KREMEN PROTEIN"/>
    <property type="match status" value="1"/>
</dbReference>
<keyword evidence="4" id="KW-1133">Transmembrane helix</keyword>
<gene>
    <name evidence="10" type="ORF">PENSTE_c002G02333</name>
</gene>
<feature type="domain" description="WSC" evidence="9">
    <location>
        <begin position="22"/>
        <end position="111"/>
    </location>
</feature>
<accession>A0A1V6TSI3</accession>
<evidence type="ECO:0000256" key="6">
    <source>
        <dbReference type="ARBA" id="ARBA00023180"/>
    </source>
</evidence>
<feature type="chain" id="PRO_5012190049" description="WSC domain-containing protein" evidence="8">
    <location>
        <begin position="23"/>
        <end position="225"/>
    </location>
</feature>
<proteinExistence type="predicted"/>